<sequence length="93" mass="10489">MLQSFRMIRVIIKAVLLLHLFQLIAGQSPCPNYFQYVKDEASNKLIGYIEIPSPPKGVNLRLSVSLSVAVALPSYFMSIVSSKECYLLYVHII</sequence>
<dbReference type="Pfam" id="PF16030">
    <property type="entry name" value="GD_N"/>
    <property type="match status" value="1"/>
</dbReference>
<keyword evidence="1" id="KW-0732">Signal</keyword>
<protein>
    <recommendedName>
        <fullName evidence="2">Serine protease gd N-terminal domain-containing protein</fullName>
    </recommendedName>
</protein>
<evidence type="ECO:0000256" key="1">
    <source>
        <dbReference type="SAM" id="SignalP"/>
    </source>
</evidence>
<proteinExistence type="predicted"/>
<evidence type="ECO:0000313" key="3">
    <source>
        <dbReference type="EMBL" id="KAF3426355.1"/>
    </source>
</evidence>
<comment type="caution">
    <text evidence="3">The sequence shown here is derived from an EMBL/GenBank/DDBJ whole genome shotgun (WGS) entry which is preliminary data.</text>
</comment>
<feature type="domain" description="Serine protease gd N-terminal" evidence="2">
    <location>
        <begin position="28"/>
        <end position="79"/>
    </location>
</feature>
<reference evidence="3" key="1">
    <citation type="submission" date="2019-11" db="EMBL/GenBank/DDBJ databases">
        <title>The nuclear and mitochondrial genomes of Frieseomelitta varia - a highly eusocial stingless bee (Meliponini) with a permanently sterile worker caste.</title>
        <authorList>
            <person name="Freitas F.C.P."/>
            <person name="Lourenco A.P."/>
            <person name="Nunes F.M.F."/>
            <person name="Paschoal A.R."/>
            <person name="Abreu F.C.P."/>
            <person name="Barbin F.O."/>
            <person name="Bataglia L."/>
            <person name="Cardoso-Junior C.A.M."/>
            <person name="Cervoni M.S."/>
            <person name="Silva S.R."/>
            <person name="Dalarmi F."/>
            <person name="Del Lama M.A."/>
            <person name="Depintor T.S."/>
            <person name="Ferreira K.M."/>
            <person name="Goria P.S."/>
            <person name="Jaskot M.C."/>
            <person name="Lago D.C."/>
            <person name="Luna-Lucena D."/>
            <person name="Moda L.M."/>
            <person name="Nascimento L."/>
            <person name="Pedrino M."/>
            <person name="Rabico F.O."/>
            <person name="Sanches F.C."/>
            <person name="Santos D.E."/>
            <person name="Santos C.G."/>
            <person name="Vieira J."/>
            <person name="Lopes T.F."/>
            <person name="Barchuk A.R."/>
            <person name="Hartfelder K."/>
            <person name="Simoes Z.L.P."/>
            <person name="Bitondi M.M.G."/>
            <person name="Pinheiro D.G."/>
        </authorList>
    </citation>
    <scope>NUCLEOTIDE SEQUENCE</scope>
    <source>
        <strain evidence="3">USP_RPSP 00005682</strain>
        <tissue evidence="3">Whole individual</tissue>
    </source>
</reference>
<dbReference type="InterPro" id="IPR031986">
    <property type="entry name" value="GD_N"/>
</dbReference>
<keyword evidence="4" id="KW-1185">Reference proteome</keyword>
<dbReference type="AlphaFoldDB" id="A0A833VW44"/>
<name>A0A833VW44_9HYME</name>
<dbReference type="EMBL" id="WNWW01000326">
    <property type="protein sequence ID" value="KAF3426355.1"/>
    <property type="molecule type" value="Genomic_DNA"/>
</dbReference>
<accession>A0A833VW44</accession>
<evidence type="ECO:0000313" key="4">
    <source>
        <dbReference type="Proteomes" id="UP000655588"/>
    </source>
</evidence>
<gene>
    <name evidence="3" type="ORF">E2986_13512</name>
</gene>
<dbReference type="Proteomes" id="UP000655588">
    <property type="component" value="Unassembled WGS sequence"/>
</dbReference>
<evidence type="ECO:0000259" key="2">
    <source>
        <dbReference type="Pfam" id="PF16030"/>
    </source>
</evidence>
<organism evidence="3 4">
    <name type="scientific">Frieseomelitta varia</name>
    <dbReference type="NCBI Taxonomy" id="561572"/>
    <lineage>
        <taxon>Eukaryota</taxon>
        <taxon>Metazoa</taxon>
        <taxon>Ecdysozoa</taxon>
        <taxon>Arthropoda</taxon>
        <taxon>Hexapoda</taxon>
        <taxon>Insecta</taxon>
        <taxon>Pterygota</taxon>
        <taxon>Neoptera</taxon>
        <taxon>Endopterygota</taxon>
        <taxon>Hymenoptera</taxon>
        <taxon>Apocrita</taxon>
        <taxon>Aculeata</taxon>
        <taxon>Apoidea</taxon>
        <taxon>Anthophila</taxon>
        <taxon>Apidae</taxon>
        <taxon>Frieseomelitta</taxon>
    </lineage>
</organism>
<feature type="chain" id="PRO_5032339405" description="Serine protease gd N-terminal domain-containing protein" evidence="1">
    <location>
        <begin position="27"/>
        <end position="93"/>
    </location>
</feature>
<feature type="signal peptide" evidence="1">
    <location>
        <begin position="1"/>
        <end position="26"/>
    </location>
</feature>